<dbReference type="Proteomes" id="UP000326837">
    <property type="component" value="Chromosome"/>
</dbReference>
<reference evidence="3" key="1">
    <citation type="submission" date="2019-10" db="EMBL/GenBank/DDBJ databases">
        <title>Lacipirellula parvula gen. nov., sp. nov., representing a lineage of planctomycetes widespread in freshwater anoxic habitats, and description of the family Lacipirellulaceae.</title>
        <authorList>
            <person name="Dedysh S.N."/>
            <person name="Kulichevskaya I.S."/>
            <person name="Beletsky A.V."/>
            <person name="Rakitin A.L."/>
            <person name="Mardanov A.V."/>
            <person name="Ivanova A.A."/>
            <person name="Saltykova V.X."/>
            <person name="Rijpstra W.I.C."/>
            <person name="Sinninghe Damste J.S."/>
            <person name="Ravin N.V."/>
        </authorList>
    </citation>
    <scope>NUCLEOTIDE SEQUENCE [LARGE SCALE GENOMIC DNA]</scope>
    <source>
        <strain evidence="3">PX69</strain>
    </source>
</reference>
<sequence length="109" mass="12347">MTIDRRREEVSAPAPALERRAKVQRRRQIDPTTCERDYSVEEVEFMNAMDDYKRKNGRMFPTCSEVLEVIRGLGYVRLSPAGRAMLAAEGEVLGDGAMSQEEEFEAAGF</sequence>
<protein>
    <submittedName>
        <fullName evidence="2">Uncharacterized protein</fullName>
    </submittedName>
</protein>
<dbReference type="KEGG" id="lpav:PLANPX_5101"/>
<dbReference type="EMBL" id="AP021861">
    <property type="protein sequence ID" value="BBO35489.1"/>
    <property type="molecule type" value="Genomic_DNA"/>
</dbReference>
<feature type="region of interest" description="Disordered" evidence="1">
    <location>
        <begin position="1"/>
        <end position="30"/>
    </location>
</feature>
<evidence type="ECO:0000313" key="3">
    <source>
        <dbReference type="Proteomes" id="UP000326837"/>
    </source>
</evidence>
<feature type="compositionally biased region" description="Basic and acidic residues" evidence="1">
    <location>
        <begin position="1"/>
        <end position="10"/>
    </location>
</feature>
<proteinExistence type="predicted"/>
<evidence type="ECO:0000256" key="1">
    <source>
        <dbReference type="SAM" id="MobiDB-lite"/>
    </source>
</evidence>
<organism evidence="2 3">
    <name type="scientific">Lacipirellula parvula</name>
    <dbReference type="NCBI Taxonomy" id="2650471"/>
    <lineage>
        <taxon>Bacteria</taxon>
        <taxon>Pseudomonadati</taxon>
        <taxon>Planctomycetota</taxon>
        <taxon>Planctomycetia</taxon>
        <taxon>Pirellulales</taxon>
        <taxon>Lacipirellulaceae</taxon>
        <taxon>Lacipirellula</taxon>
    </lineage>
</organism>
<evidence type="ECO:0000313" key="2">
    <source>
        <dbReference type="EMBL" id="BBO35489.1"/>
    </source>
</evidence>
<keyword evidence="3" id="KW-1185">Reference proteome</keyword>
<dbReference type="AlphaFoldDB" id="A0A5K7XPU8"/>
<accession>A0A5K7XPU8</accession>
<gene>
    <name evidence="2" type="ORF">PLANPX_5101</name>
</gene>
<feature type="compositionally biased region" description="Basic and acidic residues" evidence="1">
    <location>
        <begin position="17"/>
        <end position="30"/>
    </location>
</feature>
<name>A0A5K7XPU8_9BACT</name>